<proteinExistence type="predicted"/>
<dbReference type="Pfam" id="PF14027">
    <property type="entry name" value="Questin_oxidase"/>
    <property type="match status" value="1"/>
</dbReference>
<organism evidence="2 3">
    <name type="scientific">Nonomuraea monospora</name>
    <dbReference type="NCBI Taxonomy" id="568818"/>
    <lineage>
        <taxon>Bacteria</taxon>
        <taxon>Bacillati</taxon>
        <taxon>Actinomycetota</taxon>
        <taxon>Actinomycetes</taxon>
        <taxon>Streptosporangiales</taxon>
        <taxon>Streptosporangiaceae</taxon>
        <taxon>Nonomuraea</taxon>
    </lineage>
</organism>
<reference evidence="3" key="1">
    <citation type="journal article" date="2019" name="Int. J. Syst. Evol. Microbiol.">
        <title>The Global Catalogue of Microorganisms (GCM) 10K type strain sequencing project: providing services to taxonomists for standard genome sequencing and annotation.</title>
        <authorList>
            <consortium name="The Broad Institute Genomics Platform"/>
            <consortium name="The Broad Institute Genome Sequencing Center for Infectious Disease"/>
            <person name="Wu L."/>
            <person name="Ma J."/>
        </authorList>
    </citation>
    <scope>NUCLEOTIDE SEQUENCE [LARGE SCALE GENOMIC DNA]</scope>
    <source>
        <strain evidence="3">JCM 16114</strain>
    </source>
</reference>
<dbReference type="InterPro" id="IPR025337">
    <property type="entry name" value="Questin_oxidase-like"/>
</dbReference>
<dbReference type="EMBL" id="BAAAQX010000041">
    <property type="protein sequence ID" value="GAA2214524.1"/>
    <property type="molecule type" value="Genomic_DNA"/>
</dbReference>
<protein>
    <submittedName>
        <fullName evidence="2">Uncharacterized protein</fullName>
    </submittedName>
</protein>
<dbReference type="Proteomes" id="UP001499843">
    <property type="component" value="Unassembled WGS sequence"/>
</dbReference>
<comment type="caution">
    <text evidence="2">The sequence shown here is derived from an EMBL/GenBank/DDBJ whole genome shotgun (WGS) entry which is preliminary data.</text>
</comment>
<gene>
    <name evidence="2" type="ORF">GCM10009850_099890</name>
</gene>
<accession>A0ABP5PSN1</accession>
<evidence type="ECO:0000256" key="1">
    <source>
        <dbReference type="ARBA" id="ARBA00023002"/>
    </source>
</evidence>
<keyword evidence="3" id="KW-1185">Reference proteome</keyword>
<name>A0ABP5PSN1_9ACTN</name>
<dbReference type="PANTHER" id="PTHR35870:SF1">
    <property type="entry name" value="PROTEIN, PUTATIVE (AFU_ORTHOLOGUE AFUA_5G03330)-RELATED"/>
    <property type="match status" value="1"/>
</dbReference>
<evidence type="ECO:0000313" key="2">
    <source>
        <dbReference type="EMBL" id="GAA2214524.1"/>
    </source>
</evidence>
<keyword evidence="1" id="KW-0560">Oxidoreductase</keyword>
<sequence length="279" mass="31436">MPELLPGWTGSFTHATIHLGWALDAGHRWMTVEGLAYLAFSYATCHPERASAPSGDGTSPVESLLRVAGEWDERRDELAHWVARILADTSPVEDGRIHPELLRSGLQFRIARTLIEGHPLFYDTPAWTADDDWEPLYYAVTLLYLAYPGDFVLLHLITSLHAVEQIALRLPAAERRRAVVSFWIGLLGTVFSGGDFPRRAKLDALHRLFSGATDQERDDDWDTTVGRAVLEEEEHNPKLVYVLRRVWERSGRRSIYRVAAAQFTATPELPPSFDEPPVA</sequence>
<dbReference type="PANTHER" id="PTHR35870">
    <property type="entry name" value="PROTEIN, PUTATIVE (AFU_ORTHOLOGUE AFUA_5G03330)-RELATED"/>
    <property type="match status" value="1"/>
</dbReference>
<evidence type="ECO:0000313" key="3">
    <source>
        <dbReference type="Proteomes" id="UP001499843"/>
    </source>
</evidence>